<evidence type="ECO:0000313" key="3">
    <source>
        <dbReference type="EMBL" id="JAP75276.1"/>
    </source>
</evidence>
<evidence type="ECO:0000259" key="2">
    <source>
        <dbReference type="Pfam" id="PF13358"/>
    </source>
</evidence>
<feature type="non-terminal residue" evidence="3">
    <location>
        <position position="1"/>
    </location>
</feature>
<dbReference type="Pfam" id="PF13358">
    <property type="entry name" value="DDE_3"/>
    <property type="match status" value="1"/>
</dbReference>
<organism evidence="3">
    <name type="scientific">Ixodes ricinus</name>
    <name type="common">Common tick</name>
    <name type="synonym">Acarus ricinus</name>
    <dbReference type="NCBI Taxonomy" id="34613"/>
    <lineage>
        <taxon>Eukaryota</taxon>
        <taxon>Metazoa</taxon>
        <taxon>Ecdysozoa</taxon>
        <taxon>Arthropoda</taxon>
        <taxon>Chelicerata</taxon>
        <taxon>Arachnida</taxon>
        <taxon>Acari</taxon>
        <taxon>Parasitiformes</taxon>
        <taxon>Ixodida</taxon>
        <taxon>Ixodoidea</taxon>
        <taxon>Ixodidae</taxon>
        <taxon>Ixodinae</taxon>
        <taxon>Ixodes</taxon>
    </lineage>
</organism>
<protein>
    <submittedName>
        <fullName evidence="3">Putative dde superfamily endonuclease</fullName>
    </submittedName>
</protein>
<reference evidence="3" key="1">
    <citation type="submission" date="2016-02" db="EMBL/GenBank/DDBJ databases">
        <title>RNAseq analyses of the midgut from blood- or serum-fed Ixodes ricinus ticks.</title>
        <authorList>
            <person name="Perner J."/>
            <person name="Provaznik J."/>
            <person name="Schrenkova J."/>
            <person name="Urbanova V."/>
            <person name="Ribeiro J.M."/>
            <person name="Kopacek P."/>
        </authorList>
    </citation>
    <scope>NUCLEOTIDE SEQUENCE</scope>
    <source>
        <tissue evidence="3">Gut</tissue>
    </source>
</reference>
<feature type="region of interest" description="Disordered" evidence="1">
    <location>
        <begin position="165"/>
        <end position="186"/>
    </location>
</feature>
<dbReference type="InterPro" id="IPR036397">
    <property type="entry name" value="RNaseH_sf"/>
</dbReference>
<dbReference type="InterPro" id="IPR038717">
    <property type="entry name" value="Tc1-like_DDE_dom"/>
</dbReference>
<dbReference type="AlphaFoldDB" id="A0A131YB14"/>
<keyword evidence="3" id="KW-0540">Nuclease</keyword>
<feature type="domain" description="Tc1-like transposase DDE" evidence="2">
    <location>
        <begin position="221"/>
        <end position="356"/>
    </location>
</feature>
<name>A0A131YB14_IXORI</name>
<dbReference type="GO" id="GO:0003676">
    <property type="term" value="F:nucleic acid binding"/>
    <property type="evidence" value="ECO:0007669"/>
    <property type="project" value="InterPro"/>
</dbReference>
<feature type="compositionally biased region" description="Polar residues" evidence="1">
    <location>
        <begin position="165"/>
        <end position="174"/>
    </location>
</feature>
<keyword evidence="3" id="KW-0255">Endonuclease</keyword>
<dbReference type="EMBL" id="GEFM01000520">
    <property type="protein sequence ID" value="JAP75276.1"/>
    <property type="molecule type" value="mRNA"/>
</dbReference>
<sequence>TSVSLRTVVKRAANLTNVSERALFKWMAEYNKDGTVTAPLTMLRGGKNGQRETKLDDFDLGVLRTVVHGFYLRNEAPTIAKLQRYIDQTSDLPRVSVATLHRMLKRLGFRYCRRSTSAHLIECPNIIRRRRKYLRQIKKYRQQKRPIYYTDETWVSAGHTKSQVWTHTTGSSEAKGSELCTGPKNPPGKGERLIITHCGSESGFVDDAAEVFRAKRHTGRIHGEIDGPHYVKWFTERLLPNLAPNSVIVMDDAPYHSLETEKVPQMATRKKDVQDWLSAKGISWSKGLVKAELLKLVSTVNDDDTHYLIDQIAAQYGHTVLRLPPYHCHLNPIELIWSQVKGYVASENKTFKIDDLKPLVTKALARVTPEKWARCCSHVVVEEDNMMKVDHLIDDVVDSTVINVCENDTSSADSDCESDEDVD</sequence>
<dbReference type="PANTHER" id="PTHR33939">
    <property type="entry name" value="PROTEIN CBG22215"/>
    <property type="match status" value="1"/>
</dbReference>
<accession>A0A131YB14</accession>
<keyword evidence="3" id="KW-0378">Hydrolase</keyword>
<evidence type="ECO:0000256" key="1">
    <source>
        <dbReference type="SAM" id="MobiDB-lite"/>
    </source>
</evidence>
<proteinExistence type="evidence at transcript level"/>
<dbReference type="PANTHER" id="PTHR33939:SF1">
    <property type="entry name" value="DUF4371 DOMAIN-CONTAINING PROTEIN"/>
    <property type="match status" value="1"/>
</dbReference>
<dbReference type="Gene3D" id="3.30.420.10">
    <property type="entry name" value="Ribonuclease H-like superfamily/Ribonuclease H"/>
    <property type="match status" value="1"/>
</dbReference>
<dbReference type="GO" id="GO:0004519">
    <property type="term" value="F:endonuclease activity"/>
    <property type="evidence" value="ECO:0007669"/>
    <property type="project" value="UniProtKB-KW"/>
</dbReference>